<evidence type="ECO:0000313" key="3">
    <source>
        <dbReference type="Proteomes" id="UP000009328"/>
    </source>
</evidence>
<feature type="transmembrane region" description="Helical" evidence="1">
    <location>
        <begin position="48"/>
        <end position="66"/>
    </location>
</feature>
<dbReference type="Proteomes" id="UP000009328">
    <property type="component" value="Unassembled WGS sequence"/>
</dbReference>
<dbReference type="AlphaFoldDB" id="K0KV92"/>
<protein>
    <submittedName>
        <fullName evidence="2">Membrane protein</fullName>
    </submittedName>
</protein>
<dbReference type="InParanoid" id="K0KV92"/>
<dbReference type="FunCoup" id="K0KV92">
    <property type="interactions" value="13"/>
</dbReference>
<feature type="transmembrane region" description="Helical" evidence="1">
    <location>
        <begin position="285"/>
        <end position="303"/>
    </location>
</feature>
<dbReference type="EMBL" id="CAIF01000193">
    <property type="protein sequence ID" value="CCH45354.1"/>
    <property type="molecule type" value="Genomic_DNA"/>
</dbReference>
<dbReference type="HOGENOM" id="CLU_738111_0_0_1"/>
<accession>K0KV92</accession>
<evidence type="ECO:0000256" key="1">
    <source>
        <dbReference type="SAM" id="Phobius"/>
    </source>
</evidence>
<keyword evidence="1" id="KW-1133">Transmembrane helix</keyword>
<reference evidence="2 3" key="1">
    <citation type="journal article" date="2012" name="Eukaryot. Cell">
        <title>Draft genome sequence of Wickerhamomyces ciferrii NRRL Y-1031 F-60-10.</title>
        <authorList>
            <person name="Schneider J."/>
            <person name="Andrea H."/>
            <person name="Blom J."/>
            <person name="Jaenicke S."/>
            <person name="Ruckert C."/>
            <person name="Schorsch C."/>
            <person name="Szczepanowski R."/>
            <person name="Farwick M."/>
            <person name="Goesmann A."/>
            <person name="Puhler A."/>
            <person name="Schaffer S."/>
            <person name="Tauch A."/>
            <person name="Kohler T."/>
            <person name="Brinkrolf K."/>
        </authorList>
    </citation>
    <scope>NUCLEOTIDE SEQUENCE [LARGE SCALE GENOMIC DNA]</scope>
    <source>
        <strain evidence="3">ATCC 14091 / BCRC 22168 / CBS 111 / JCM 3599 / NBRC 0793 / NRRL Y-1031 F-60-10</strain>
    </source>
</reference>
<name>K0KV92_WICCF</name>
<comment type="caution">
    <text evidence="2">The sequence shown here is derived from an EMBL/GenBank/DDBJ whole genome shotgun (WGS) entry which is preliminary data.</text>
</comment>
<dbReference type="eggNOG" id="ENOG502QW37">
    <property type="taxonomic scope" value="Eukaryota"/>
</dbReference>
<organism evidence="2 3">
    <name type="scientific">Wickerhamomyces ciferrii (strain ATCC 14091 / BCRC 22168 / CBS 111 / JCM 3599 / NBRC 0793 / NRRL Y-1031 F-60-10)</name>
    <name type="common">Yeast</name>
    <name type="synonym">Pichia ciferrii</name>
    <dbReference type="NCBI Taxonomy" id="1206466"/>
    <lineage>
        <taxon>Eukaryota</taxon>
        <taxon>Fungi</taxon>
        <taxon>Dikarya</taxon>
        <taxon>Ascomycota</taxon>
        <taxon>Saccharomycotina</taxon>
        <taxon>Saccharomycetes</taxon>
        <taxon>Phaffomycetales</taxon>
        <taxon>Wickerhamomycetaceae</taxon>
        <taxon>Wickerhamomyces</taxon>
    </lineage>
</organism>
<feature type="transmembrane region" description="Helical" evidence="1">
    <location>
        <begin position="323"/>
        <end position="341"/>
    </location>
</feature>
<keyword evidence="1" id="KW-0812">Transmembrane</keyword>
<proteinExistence type="predicted"/>
<gene>
    <name evidence="2" type="ORF">BN7_4936</name>
</gene>
<feature type="transmembrane region" description="Helical" evidence="1">
    <location>
        <begin position="12"/>
        <end position="36"/>
    </location>
</feature>
<evidence type="ECO:0000313" key="2">
    <source>
        <dbReference type="EMBL" id="CCH45354.1"/>
    </source>
</evidence>
<sequence length="375" mass="43173">MPLNQRKVLEILSILLPIITTNSLLISTSLLIPIIHSDKSFVPCHLEYVRTFILSTTSAFIIQLGSRKFALIYHFKVPVEFLALLLLAYPQKTEIDQTYSEWNLVKRESYLFGAIYNLVSELLQSYPKIWNLLQNSDEIDQVLQRQISEENINQLTRKKSTLDNCIKVRRNSQSLKKNVYSYPSDEVIPNLSYQNSIVSDNYRRASETNQDTLVIEYRSDSIEFLNPTSSFTEGNKTPLGALTPHHSHYGSIESIQSLNLNDIPTKESIWQTIWTRMIWTMSSSLYEIGISLIISITFIYVPDLNDNLFCWLEIYFYNNISEFLLEVILPLTIITGVIHELGSKSVKHESKKIQLALFLYPTVSVGMYSFGMLNT</sequence>
<feature type="transmembrane region" description="Helical" evidence="1">
    <location>
        <begin position="353"/>
        <end position="373"/>
    </location>
</feature>
<keyword evidence="1" id="KW-0472">Membrane</keyword>
<keyword evidence="3" id="KW-1185">Reference proteome</keyword>